<accession>A0A848ER32</accession>
<dbReference type="Proteomes" id="UP000536773">
    <property type="component" value="Unassembled WGS sequence"/>
</dbReference>
<organism evidence="2 3">
    <name type="scientific">Megasphaera elsdenii</name>
    <dbReference type="NCBI Taxonomy" id="907"/>
    <lineage>
        <taxon>Bacteria</taxon>
        <taxon>Bacillati</taxon>
        <taxon>Bacillota</taxon>
        <taxon>Negativicutes</taxon>
        <taxon>Veillonellales</taxon>
        <taxon>Veillonellaceae</taxon>
        <taxon>Megasphaera</taxon>
    </lineage>
</organism>
<comment type="caution">
    <text evidence="2">The sequence shown here is derived from an EMBL/GenBank/DDBJ whole genome shotgun (WGS) entry which is preliminary data.</text>
</comment>
<reference evidence="2 3" key="1">
    <citation type="submission" date="2020-04" db="EMBL/GenBank/DDBJ databases">
        <authorList>
            <person name="Hitch T.C.A."/>
            <person name="Wylensek D."/>
            <person name="Clavel T."/>
        </authorList>
    </citation>
    <scope>NUCLEOTIDE SEQUENCE [LARGE SCALE GENOMIC DNA]</scope>
    <source>
        <strain evidence="2 3">WCA-386-APC-2A</strain>
    </source>
</reference>
<dbReference type="AlphaFoldDB" id="A0A848ER32"/>
<evidence type="ECO:0000256" key="1">
    <source>
        <dbReference type="SAM" id="SignalP"/>
    </source>
</evidence>
<gene>
    <name evidence="2" type="ORF">HG933_00765</name>
</gene>
<dbReference type="InterPro" id="IPR011047">
    <property type="entry name" value="Quinoprotein_ADH-like_sf"/>
</dbReference>
<evidence type="ECO:0000313" key="3">
    <source>
        <dbReference type="Proteomes" id="UP000536773"/>
    </source>
</evidence>
<proteinExistence type="predicted"/>
<evidence type="ECO:0000313" key="2">
    <source>
        <dbReference type="EMBL" id="NMK37950.1"/>
    </source>
</evidence>
<dbReference type="EMBL" id="JABBJH010000001">
    <property type="protein sequence ID" value="NMK37950.1"/>
    <property type="molecule type" value="Genomic_DNA"/>
</dbReference>
<keyword evidence="1" id="KW-0732">Signal</keyword>
<dbReference type="SUPFAM" id="SSF50998">
    <property type="entry name" value="Quinoprotein alcohol dehydrogenase-like"/>
    <property type="match status" value="1"/>
</dbReference>
<sequence>MKKIMTKRLFSLAAIGLICTAFLSGCGSTEPGKTGGEAPPKMEAIQTLKLAGKDVPLYELTGTELPHFVNSRLAVTADAVYAPTQEKGEDDAHLWKFPMKGDKLSAGQEIGLMKRSWLTTNGQNVYFCQGNHVQGIYDGSAVHQAALSSNREGSLQAVYGSDTVYFDREGASATAGITRGTLTKDGFSNPKLLLATFGYIDQRKAAKDEVAPKMIAADTDGFYMQWTARNGSNNGTGWTKPVYAFDPDGKELRSFEVNTGLAEGMQKASASGPIVVTQDYVVFTGRGLFRIFNKKTGAAVGDITYQIDDQVYTPDAITTDGTNHVYFTIYNRKQNVQHLYRLDLP</sequence>
<evidence type="ECO:0008006" key="4">
    <source>
        <dbReference type="Google" id="ProtNLM"/>
    </source>
</evidence>
<feature type="signal peptide" evidence="1">
    <location>
        <begin position="1"/>
        <end position="23"/>
    </location>
</feature>
<dbReference type="RefSeq" id="WP_169012942.1">
    <property type="nucleotide sequence ID" value="NZ_JABBJH010000001.1"/>
</dbReference>
<name>A0A848ER32_MEGEL</name>
<dbReference type="PROSITE" id="PS51257">
    <property type="entry name" value="PROKAR_LIPOPROTEIN"/>
    <property type="match status" value="1"/>
</dbReference>
<feature type="chain" id="PRO_5032962878" description="Lipoprotein" evidence="1">
    <location>
        <begin position="24"/>
        <end position="345"/>
    </location>
</feature>
<protein>
    <recommendedName>
        <fullName evidence="4">Lipoprotein</fullName>
    </recommendedName>
</protein>